<feature type="compositionally biased region" description="Basic residues" evidence="7">
    <location>
        <begin position="774"/>
        <end position="797"/>
    </location>
</feature>
<dbReference type="EMBL" id="MU004231">
    <property type="protein sequence ID" value="KAF2673466.1"/>
    <property type="molecule type" value="Genomic_DNA"/>
</dbReference>
<dbReference type="Proteomes" id="UP000799302">
    <property type="component" value="Unassembled WGS sequence"/>
</dbReference>
<feature type="compositionally biased region" description="Pro residues" evidence="7">
    <location>
        <begin position="32"/>
        <end position="47"/>
    </location>
</feature>
<name>A0A6A6UP22_9PEZI</name>
<accession>A0A6A6UP22</accession>
<dbReference type="SMART" id="SM00230">
    <property type="entry name" value="CysPc"/>
    <property type="match status" value="1"/>
</dbReference>
<organism evidence="9 10">
    <name type="scientific">Microthyrium microscopicum</name>
    <dbReference type="NCBI Taxonomy" id="703497"/>
    <lineage>
        <taxon>Eukaryota</taxon>
        <taxon>Fungi</taxon>
        <taxon>Dikarya</taxon>
        <taxon>Ascomycota</taxon>
        <taxon>Pezizomycotina</taxon>
        <taxon>Dothideomycetes</taxon>
        <taxon>Dothideomycetes incertae sedis</taxon>
        <taxon>Microthyriales</taxon>
        <taxon>Microthyriaceae</taxon>
        <taxon>Microthyrium</taxon>
    </lineage>
</organism>
<comment type="similarity">
    <text evidence="1">Belongs to the peptidase C2 family.</text>
</comment>
<keyword evidence="3 6" id="KW-0378">Hydrolase</keyword>
<feature type="domain" description="Calpain catalytic" evidence="8">
    <location>
        <begin position="208"/>
        <end position="542"/>
    </location>
</feature>
<dbReference type="GO" id="GO:0006508">
    <property type="term" value="P:proteolysis"/>
    <property type="evidence" value="ECO:0007669"/>
    <property type="project" value="UniProtKB-KW"/>
</dbReference>
<dbReference type="PANTHER" id="PTHR10183:SF379">
    <property type="entry name" value="CALPAIN-5"/>
    <property type="match status" value="1"/>
</dbReference>
<dbReference type="PROSITE" id="PS00139">
    <property type="entry name" value="THIOL_PROTEASE_CYS"/>
    <property type="match status" value="1"/>
</dbReference>
<dbReference type="InterPro" id="IPR001300">
    <property type="entry name" value="Peptidase_C2_calpain_cat"/>
</dbReference>
<dbReference type="InterPro" id="IPR000169">
    <property type="entry name" value="Pept_cys_AS"/>
</dbReference>
<dbReference type="PRINTS" id="PR00704">
    <property type="entry name" value="CALPAIN"/>
</dbReference>
<evidence type="ECO:0000313" key="10">
    <source>
        <dbReference type="Proteomes" id="UP000799302"/>
    </source>
</evidence>
<feature type="compositionally biased region" description="Basic and acidic residues" evidence="7">
    <location>
        <begin position="900"/>
        <end position="913"/>
    </location>
</feature>
<keyword evidence="4 6" id="KW-0788">Thiol protease</keyword>
<evidence type="ECO:0000256" key="6">
    <source>
        <dbReference type="PROSITE-ProRule" id="PRU00239"/>
    </source>
</evidence>
<evidence type="ECO:0000256" key="4">
    <source>
        <dbReference type="ARBA" id="ARBA00022807"/>
    </source>
</evidence>
<feature type="compositionally biased region" description="Basic and acidic residues" evidence="7">
    <location>
        <begin position="947"/>
        <end position="960"/>
    </location>
</feature>
<dbReference type="Gene3D" id="3.90.70.10">
    <property type="entry name" value="Cysteine proteinases"/>
    <property type="match status" value="1"/>
</dbReference>
<feature type="active site" evidence="5 6">
    <location>
        <position position="437"/>
    </location>
</feature>
<evidence type="ECO:0000256" key="2">
    <source>
        <dbReference type="ARBA" id="ARBA00022670"/>
    </source>
</evidence>
<keyword evidence="2 6" id="KW-0645">Protease</keyword>
<dbReference type="SUPFAM" id="SSF54001">
    <property type="entry name" value="Cysteine proteinases"/>
    <property type="match status" value="1"/>
</dbReference>
<feature type="compositionally biased region" description="Pro residues" evidence="7">
    <location>
        <begin position="8"/>
        <end position="21"/>
    </location>
</feature>
<feature type="region of interest" description="Disordered" evidence="7">
    <location>
        <begin position="1"/>
        <end position="70"/>
    </location>
</feature>
<sequence length="1130" mass="127267">MPPRRDPLPPPPPKPMYPIPAPITIRLITDYPHPPPPLPIPLPPSPIHEPRHRLNKLGPPPPPPPGSIISRRRYKNDQFYRAWDRFTLQKQRSKKEEVGEGRAGKFKDKNKVVRPVPSLDTDIEGQPGHAVNINEEGVESSQKAWTSYKEAADSCKAKVEAIVRECKRLNQKYHDRMFCLPEWDTLVSLGADEQPSSVKDVVGVGAVKRVEDIFDEPEFFEDGPSANDIRQGNVGDCWFLAAITALSGKPELIEKLCVARDEKVGVYGFVFFRDGEWISEVVDDRLALRYSDDQQQHPTDFLVITRGDKNALTHSLQEMGHVVQVLPKDFSQTLRRGSNALYFGSCRESNETWLPLIEKAYAKAHGDYQSIDGGVTGEGIEDLTGGVASYVRSENVLDKAQLWGELMQVNDKFLFGCGTRKGRDSDSADDEGFVRGHAYTVLEAREIDAPPLEGRKLSKKKLKEEQEKRKKEITKDGKIRLLKLHNPWGNQEWNGAWSDGSKEWTPDVLKELNHTMGDDGTFFISYQDFLKYYPVIDRIRLIGPEWTVTQQWTSVNVPWTTDYLDTGFEVTVTKAGPVVLVLSQPDTRYFKGLTGRYKYSLHFRLYKKGENIYLLRSMQQSGNMRSCNAEIDLEPGTYELLLKITAERVDNKRTPDQIIREYRDDRREKLLAIGKSFDLTHSKGKLRELEIGNYDNELKENKQRNRDEMVRQRARRQKERDREKARHKRLRDELDKKVAAKKKIRDEKMKKRDEELKKKRDEQIKKEKEEYARQKKAHRKARKQRKARKAEKKKKGKTAPDDDGTNKADDPEHTGDTKLVNPLNGDHRISPQEVESASDISSTSSESSGSEGSPYDSGEERPKRPKHIPLDVPKSKAQERVAPITPGSSTASVEPEASNDTDKPTVPPEEKIPPSKVFVFEPTPKDSQDTDNQAESPDAPDTSPPKPTDHPQKPTDDDPNIRGPRFPQNFPPPPRHLPPGHPGHHGPPGPPPPGEVIIIDRPRPGMMPPGPPRHMHHRRRSFSSGGSDRGPPISPVSSVCDDDFPWDSDIDGPPSSDRSDGDDGGLGAGGRGSGSGSSDDEMYADDPWQATCVIGLRVCSLDEGAGIEVVRGRERRGRSEIAMGRARSPV</sequence>
<protein>
    <submittedName>
        <fullName evidence="9">Cysteine proteinase</fullName>
    </submittedName>
</protein>
<evidence type="ECO:0000256" key="5">
    <source>
        <dbReference type="PIRSR" id="PIRSR622684-1"/>
    </source>
</evidence>
<dbReference type="CDD" id="cd00044">
    <property type="entry name" value="CysPc"/>
    <property type="match status" value="1"/>
</dbReference>
<dbReference type="InterPro" id="IPR038765">
    <property type="entry name" value="Papain-like_cys_pep_sf"/>
</dbReference>
<dbReference type="PROSITE" id="PS50203">
    <property type="entry name" value="CALPAIN_CAT"/>
    <property type="match status" value="1"/>
</dbReference>
<feature type="compositionally biased region" description="Low complexity" evidence="7">
    <location>
        <begin position="1022"/>
        <end position="1031"/>
    </location>
</feature>
<feature type="compositionally biased region" description="Gly residues" evidence="7">
    <location>
        <begin position="1064"/>
        <end position="1075"/>
    </location>
</feature>
<feature type="region of interest" description="Disordered" evidence="7">
    <location>
        <begin position="700"/>
        <end position="1084"/>
    </location>
</feature>
<feature type="compositionally biased region" description="Acidic residues" evidence="7">
    <location>
        <begin position="1040"/>
        <end position="1050"/>
    </location>
</feature>
<dbReference type="PANTHER" id="PTHR10183">
    <property type="entry name" value="CALPAIN"/>
    <property type="match status" value="1"/>
</dbReference>
<gene>
    <name evidence="9" type="ORF">BT63DRAFT_157359</name>
</gene>
<dbReference type="AlphaFoldDB" id="A0A6A6UP22"/>
<evidence type="ECO:0000259" key="8">
    <source>
        <dbReference type="PROSITE" id="PS50203"/>
    </source>
</evidence>
<dbReference type="GO" id="GO:0004198">
    <property type="term" value="F:calcium-dependent cysteine-type endopeptidase activity"/>
    <property type="evidence" value="ECO:0007669"/>
    <property type="project" value="InterPro"/>
</dbReference>
<evidence type="ECO:0000256" key="1">
    <source>
        <dbReference type="ARBA" id="ARBA00007623"/>
    </source>
</evidence>
<feature type="compositionally biased region" description="Basic and acidic residues" evidence="7">
    <location>
        <begin position="798"/>
        <end position="816"/>
    </location>
</feature>
<proteinExistence type="inferred from homology"/>
<dbReference type="InterPro" id="IPR022684">
    <property type="entry name" value="Calpain_cysteine_protease"/>
</dbReference>
<feature type="compositionally biased region" description="Low complexity" evidence="7">
    <location>
        <begin position="833"/>
        <end position="856"/>
    </location>
</feature>
<dbReference type="OrthoDB" id="424753at2759"/>
<evidence type="ECO:0000256" key="7">
    <source>
        <dbReference type="SAM" id="MobiDB-lite"/>
    </source>
</evidence>
<keyword evidence="10" id="KW-1185">Reference proteome</keyword>
<evidence type="ECO:0000256" key="3">
    <source>
        <dbReference type="ARBA" id="ARBA00022801"/>
    </source>
</evidence>
<dbReference type="Pfam" id="PF00648">
    <property type="entry name" value="Peptidase_C2"/>
    <property type="match status" value="2"/>
</dbReference>
<evidence type="ECO:0000313" key="9">
    <source>
        <dbReference type="EMBL" id="KAF2673466.1"/>
    </source>
</evidence>
<reference evidence="9" key="1">
    <citation type="journal article" date="2020" name="Stud. Mycol.">
        <title>101 Dothideomycetes genomes: a test case for predicting lifestyles and emergence of pathogens.</title>
        <authorList>
            <person name="Haridas S."/>
            <person name="Albert R."/>
            <person name="Binder M."/>
            <person name="Bloem J."/>
            <person name="Labutti K."/>
            <person name="Salamov A."/>
            <person name="Andreopoulos B."/>
            <person name="Baker S."/>
            <person name="Barry K."/>
            <person name="Bills G."/>
            <person name="Bluhm B."/>
            <person name="Cannon C."/>
            <person name="Castanera R."/>
            <person name="Culley D."/>
            <person name="Daum C."/>
            <person name="Ezra D."/>
            <person name="Gonzalez J."/>
            <person name="Henrissat B."/>
            <person name="Kuo A."/>
            <person name="Liang C."/>
            <person name="Lipzen A."/>
            <person name="Lutzoni F."/>
            <person name="Magnuson J."/>
            <person name="Mondo S."/>
            <person name="Nolan M."/>
            <person name="Ohm R."/>
            <person name="Pangilinan J."/>
            <person name="Park H.-J."/>
            <person name="Ramirez L."/>
            <person name="Alfaro M."/>
            <person name="Sun H."/>
            <person name="Tritt A."/>
            <person name="Yoshinaga Y."/>
            <person name="Zwiers L.-H."/>
            <person name="Turgeon B."/>
            <person name="Goodwin S."/>
            <person name="Spatafora J."/>
            <person name="Crous P."/>
            <person name="Grigoriev I."/>
        </authorList>
    </citation>
    <scope>NUCLEOTIDE SEQUENCE</scope>
    <source>
        <strain evidence="9">CBS 115976</strain>
    </source>
</reference>
<feature type="active site" evidence="5 6">
    <location>
        <position position="486"/>
    </location>
</feature>
<feature type="compositionally biased region" description="Basic and acidic residues" evidence="7">
    <location>
        <begin position="700"/>
        <end position="711"/>
    </location>
</feature>
<feature type="compositionally biased region" description="Pro residues" evidence="7">
    <location>
        <begin position="969"/>
        <end position="994"/>
    </location>
</feature>
<feature type="compositionally biased region" description="Basic and acidic residues" evidence="7">
    <location>
        <begin position="718"/>
        <end position="773"/>
    </location>
</feature>
<feature type="active site" evidence="5 6">
    <location>
        <position position="237"/>
    </location>
</feature>